<dbReference type="InterPro" id="IPR050204">
    <property type="entry name" value="AraC_XylS_family_regulators"/>
</dbReference>
<dbReference type="SUPFAM" id="SSF51215">
    <property type="entry name" value="Regulatory protein AraC"/>
    <property type="match status" value="1"/>
</dbReference>
<keyword evidence="2" id="KW-0238">DNA-binding</keyword>
<dbReference type="GO" id="GO:0003677">
    <property type="term" value="F:DNA binding"/>
    <property type="evidence" value="ECO:0007669"/>
    <property type="project" value="UniProtKB-KW"/>
</dbReference>
<proteinExistence type="predicted"/>
<protein>
    <submittedName>
        <fullName evidence="5">Transcriptional regulatory protein</fullName>
    </submittedName>
</protein>
<evidence type="ECO:0000256" key="2">
    <source>
        <dbReference type="ARBA" id="ARBA00023125"/>
    </source>
</evidence>
<dbReference type="AlphaFoldDB" id="A0A0E4BUQ1"/>
<evidence type="ECO:0000256" key="3">
    <source>
        <dbReference type="ARBA" id="ARBA00023163"/>
    </source>
</evidence>
<evidence type="ECO:0000313" key="6">
    <source>
        <dbReference type="Proteomes" id="UP000063308"/>
    </source>
</evidence>
<accession>A0A0E4BUQ1</accession>
<sequence>MSRALAVFHGRFGRATVYQLNRPFNIHAHREGHLIFHVGGMPACIDVSAGHYDLNETSVVAVNPWEPHNFLPTDLDGGAIFFVLYVNPEWFAPDASGTDRLRFGRTQFKRTVALDKHIRRTAALVCGAPSLSSLDSELRRLIDICYDESWQQAETVRDARASGAVTDFRVRKCIKLMSESPGAEMELDTIARESGLSRPHFYRLRHAEPLSQHADHGTGARSAGRQRGTDRRYRLRSRLLLAERLHPLLRRQCGDGSDRLSSRRQGLARLTAARKDTHDQMSHLKPG</sequence>
<feature type="compositionally biased region" description="Basic and acidic residues" evidence="4">
    <location>
        <begin position="208"/>
        <end position="218"/>
    </location>
</feature>
<evidence type="ECO:0000313" key="5">
    <source>
        <dbReference type="EMBL" id="BAR60623.1"/>
    </source>
</evidence>
<evidence type="ECO:0000256" key="4">
    <source>
        <dbReference type="SAM" id="MobiDB-lite"/>
    </source>
</evidence>
<dbReference type="PANTHER" id="PTHR46796">
    <property type="entry name" value="HTH-TYPE TRANSCRIPTIONAL ACTIVATOR RHAS-RELATED"/>
    <property type="match status" value="1"/>
</dbReference>
<dbReference type="PANTHER" id="PTHR46796:SF2">
    <property type="entry name" value="TRANSCRIPTIONAL REGULATORY PROTEIN"/>
    <property type="match status" value="1"/>
</dbReference>
<name>A0A0E4BUQ1_9BRAD</name>
<evidence type="ECO:0000256" key="1">
    <source>
        <dbReference type="ARBA" id="ARBA00023015"/>
    </source>
</evidence>
<keyword evidence="3" id="KW-0804">Transcription</keyword>
<keyword evidence="1" id="KW-0805">Transcription regulation</keyword>
<reference evidence="5 6" key="1">
    <citation type="submission" date="2014-11" db="EMBL/GenBank/DDBJ databases">
        <title>Symbiosis island explosion on the genome of extra-slow-growing strains of soybean bradyrhizobia with massive insertion sequences.</title>
        <authorList>
            <person name="Iida T."/>
            <person name="Minamisawa K."/>
        </authorList>
    </citation>
    <scope>NUCLEOTIDE SEQUENCE [LARGE SCALE GENOMIC DNA]</scope>
    <source>
        <strain evidence="5 6">NK6</strain>
    </source>
</reference>
<gene>
    <name evidence="5" type="ORF">NK6_7472</name>
</gene>
<dbReference type="EMBL" id="AP014685">
    <property type="protein sequence ID" value="BAR60623.1"/>
    <property type="molecule type" value="Genomic_DNA"/>
</dbReference>
<dbReference type="GO" id="GO:0080090">
    <property type="term" value="P:regulation of primary metabolic process"/>
    <property type="evidence" value="ECO:0007669"/>
    <property type="project" value="UniProtKB-ARBA"/>
</dbReference>
<dbReference type="Proteomes" id="UP000063308">
    <property type="component" value="Chromosome"/>
</dbReference>
<feature type="region of interest" description="Disordered" evidence="4">
    <location>
        <begin position="208"/>
        <end position="231"/>
    </location>
</feature>
<organism evidence="5 6">
    <name type="scientific">Bradyrhizobium diazoefficiens</name>
    <dbReference type="NCBI Taxonomy" id="1355477"/>
    <lineage>
        <taxon>Bacteria</taxon>
        <taxon>Pseudomonadati</taxon>
        <taxon>Pseudomonadota</taxon>
        <taxon>Alphaproteobacteria</taxon>
        <taxon>Hyphomicrobiales</taxon>
        <taxon>Nitrobacteraceae</taxon>
        <taxon>Bradyrhizobium</taxon>
    </lineage>
</organism>
<dbReference type="InterPro" id="IPR037923">
    <property type="entry name" value="HTH-like"/>
</dbReference>